<gene>
    <name evidence="2" type="ORF">GCM10011365_10790</name>
</gene>
<reference evidence="2" key="1">
    <citation type="journal article" date="2014" name="Int. J. Syst. Evol. Microbiol.">
        <title>Complete genome sequence of Corynebacterium casei LMG S-19264T (=DSM 44701T), isolated from a smear-ripened cheese.</title>
        <authorList>
            <consortium name="US DOE Joint Genome Institute (JGI-PGF)"/>
            <person name="Walter F."/>
            <person name="Albersmeier A."/>
            <person name="Kalinowski J."/>
            <person name="Ruckert C."/>
        </authorList>
    </citation>
    <scope>NUCLEOTIDE SEQUENCE</scope>
    <source>
        <strain evidence="2">CGMCC 1.12181</strain>
    </source>
</reference>
<feature type="transmembrane region" description="Helical" evidence="1">
    <location>
        <begin position="123"/>
        <end position="143"/>
    </location>
</feature>
<feature type="transmembrane region" description="Helical" evidence="1">
    <location>
        <begin position="74"/>
        <end position="93"/>
    </location>
</feature>
<comment type="caution">
    <text evidence="2">The sequence shown here is derived from an EMBL/GenBank/DDBJ whole genome shotgun (WGS) entry which is preliminary data.</text>
</comment>
<feature type="transmembrane region" description="Helical" evidence="1">
    <location>
        <begin position="164"/>
        <end position="183"/>
    </location>
</feature>
<dbReference type="GO" id="GO:0046677">
    <property type="term" value="P:response to antibiotic"/>
    <property type="evidence" value="ECO:0007669"/>
    <property type="project" value="TreeGrafter"/>
</dbReference>
<feature type="transmembrane region" description="Helical" evidence="1">
    <location>
        <begin position="45"/>
        <end position="62"/>
    </location>
</feature>
<dbReference type="RefSeq" id="WP_188364666.1">
    <property type="nucleotide sequence ID" value="NZ_BAABJF010000017.1"/>
</dbReference>
<keyword evidence="1" id="KW-0472">Membrane</keyword>
<dbReference type="PANTHER" id="PTHR38684">
    <property type="entry name" value="PROTEIN AMPE"/>
    <property type="match status" value="1"/>
</dbReference>
<dbReference type="EMBL" id="BMEO01000003">
    <property type="protein sequence ID" value="GGF91407.1"/>
    <property type="molecule type" value="Genomic_DNA"/>
</dbReference>
<reference evidence="2" key="2">
    <citation type="submission" date="2020-09" db="EMBL/GenBank/DDBJ databases">
        <authorList>
            <person name="Sun Q."/>
            <person name="Zhou Y."/>
        </authorList>
    </citation>
    <scope>NUCLEOTIDE SEQUENCE</scope>
    <source>
        <strain evidence="2">CGMCC 1.12181</strain>
    </source>
</reference>
<feature type="transmembrane region" description="Helical" evidence="1">
    <location>
        <begin position="242"/>
        <end position="262"/>
    </location>
</feature>
<dbReference type="Proteomes" id="UP000605253">
    <property type="component" value="Unassembled WGS sequence"/>
</dbReference>
<dbReference type="PANTHER" id="PTHR38684:SF1">
    <property type="entry name" value="PROTEIN AMPE"/>
    <property type="match status" value="1"/>
</dbReference>
<dbReference type="InterPro" id="IPR052966">
    <property type="entry name" value="Beta-lactamase_Reg"/>
</dbReference>
<evidence type="ECO:0000313" key="2">
    <source>
        <dbReference type="EMBL" id="GGF91407.1"/>
    </source>
</evidence>
<keyword evidence="1" id="KW-1133">Transmembrane helix</keyword>
<keyword evidence="1" id="KW-0812">Transmembrane</keyword>
<evidence type="ECO:0000313" key="3">
    <source>
        <dbReference type="Proteomes" id="UP000605253"/>
    </source>
</evidence>
<accession>A0A917CMS2</accession>
<organism evidence="2 3">
    <name type="scientific">Marinicella pacifica</name>
    <dbReference type="NCBI Taxonomy" id="1171543"/>
    <lineage>
        <taxon>Bacteria</taxon>
        <taxon>Pseudomonadati</taxon>
        <taxon>Pseudomonadota</taxon>
        <taxon>Gammaproteobacteria</taxon>
        <taxon>Lysobacterales</taxon>
        <taxon>Marinicellaceae</taxon>
        <taxon>Marinicella</taxon>
    </lineage>
</organism>
<dbReference type="AlphaFoldDB" id="A0A917CMS2"/>
<name>A0A917CMS2_9GAMM</name>
<evidence type="ECO:0000256" key="1">
    <source>
        <dbReference type="SAM" id="Phobius"/>
    </source>
</evidence>
<keyword evidence="3" id="KW-1185">Reference proteome</keyword>
<sequence length="263" mass="31065">MNLLAILIAFGVFHWLGKPKILQSFGWWSAMLNFTQKQSWLKPDWLKAFVLLMLPVLMVAIISHFLQQRHDHQLWYLILNCVVLYYCLGPQQLEIDAKKMLTAEESESDDMQWLVVKLTDEAIRRWFLIIFWFVVLGAAGAMLSRLTIHSQQHKNFTDAGLSKALYALLSYPVIWLMTLSLLVASDFDRIWRHCKRYLKRQNWYWQHRSLLYEAMDFAVENCEIEDYQSDNPQTVRNTTLSVLKRMLMVWLVLVAFIVIFTIG</sequence>
<dbReference type="GO" id="GO:0005886">
    <property type="term" value="C:plasma membrane"/>
    <property type="evidence" value="ECO:0007669"/>
    <property type="project" value="TreeGrafter"/>
</dbReference>
<proteinExistence type="predicted"/>
<protein>
    <submittedName>
        <fullName evidence="2">Membrane protein</fullName>
    </submittedName>
</protein>